<keyword evidence="3" id="KW-0539">Nucleus</keyword>
<feature type="region of interest" description="Disordered" evidence="4">
    <location>
        <begin position="103"/>
        <end position="162"/>
    </location>
</feature>
<comment type="subcellular location">
    <subcellularLocation>
        <location evidence="1">Nucleus</location>
    </subcellularLocation>
</comment>
<gene>
    <name evidence="6" type="ORF">LTR62_001713</name>
</gene>
<feature type="region of interest" description="Disordered" evidence="4">
    <location>
        <begin position="178"/>
        <end position="247"/>
    </location>
</feature>
<evidence type="ECO:0000313" key="6">
    <source>
        <dbReference type="EMBL" id="KAK5107123.1"/>
    </source>
</evidence>
<evidence type="ECO:0000256" key="3">
    <source>
        <dbReference type="ARBA" id="ARBA00023242"/>
    </source>
</evidence>
<sequence length="695" mass="77591">MKTESTGEGNATFAAGRIEDAAPGNRLGLRSSKNTRGIKCELDRSPLLQDLAAEDRYQCLVAKYEALSKQYRDLETRHRRCTRHIELANKKYREAKESARQWKAYHDRKHTKDSASERPVTPVSTVENARGMPILDSDSTPRARTTESNQHDTIVPGAGNRAHPATLARLQDKGQMMLQNQGDTGRPATITPSLRVSSSQTTEAGCDSPNMPSSPPANVPPSIDDQPVVVSSRSLKRKRSTPGSKPGLHIWIKQEAGSPEKPIEIKSEDFSSPARISRHPVRIETSDLDAFVDRLSTPRESSCGVRTSSEEVAKRPRWMSRVSSLSNTDILDCARRVTSVQNEEHQDQTPRSSSPEEQVFRETGVLQPISVNVPPDRRLVAKDKQSDQDAAAKAALLSEDGESQRVVASVRAPNTVEVKHLPDGKTRRLDTLLKEHTSNRHELNRNQTPDTTATRNRGLITPLSVPLSRNLQGSKHISKPQIPPSTRSDAETIQSSKSMPKKTLKKDIRAPAGSTPSPPPVRPEDEPLRLRPIEMLRLEDFRVNPQYMGGNYAYSETVRSREARRCLPGCSRPCCASLLKAAQMVPSLNPTRTDAEVLETYLGLDWPTVIGACTPDQRKQHLQQARAAAFANQYGKHRNVFERQSTPPGFWRTDMPSTQEEEEYRAQAHAMTRQQVAERWRDAVRGGGRWKFRDE</sequence>
<keyword evidence="2" id="KW-0227">DNA damage</keyword>
<feature type="region of interest" description="Disordered" evidence="4">
    <location>
        <begin position="436"/>
        <end position="526"/>
    </location>
</feature>
<feature type="region of interest" description="Disordered" evidence="4">
    <location>
        <begin position="1"/>
        <end position="35"/>
    </location>
</feature>
<dbReference type="Proteomes" id="UP001310890">
    <property type="component" value="Unassembled WGS sequence"/>
</dbReference>
<evidence type="ECO:0000259" key="5">
    <source>
        <dbReference type="Pfam" id="PF08573"/>
    </source>
</evidence>
<comment type="caution">
    <text evidence="6">The sequence shown here is derived from an EMBL/GenBank/DDBJ whole genome shotgun (WGS) entry which is preliminary data.</text>
</comment>
<feature type="compositionally biased region" description="Polar residues" evidence="4">
    <location>
        <begin position="445"/>
        <end position="455"/>
    </location>
</feature>
<feature type="region of interest" description="Disordered" evidence="4">
    <location>
        <begin position="339"/>
        <end position="375"/>
    </location>
</feature>
<feature type="compositionally biased region" description="Polar residues" evidence="4">
    <location>
        <begin position="190"/>
        <end position="203"/>
    </location>
</feature>
<organism evidence="6 7">
    <name type="scientific">Meristemomyces frigidus</name>
    <dbReference type="NCBI Taxonomy" id="1508187"/>
    <lineage>
        <taxon>Eukaryota</taxon>
        <taxon>Fungi</taxon>
        <taxon>Dikarya</taxon>
        <taxon>Ascomycota</taxon>
        <taxon>Pezizomycotina</taxon>
        <taxon>Dothideomycetes</taxon>
        <taxon>Dothideomycetidae</taxon>
        <taxon>Mycosphaerellales</taxon>
        <taxon>Teratosphaeriaceae</taxon>
        <taxon>Meristemomyces</taxon>
    </lineage>
</organism>
<dbReference type="Pfam" id="PF08573">
    <property type="entry name" value="SAE2"/>
    <property type="match status" value="1"/>
</dbReference>
<dbReference type="GO" id="GO:0005634">
    <property type="term" value="C:nucleus"/>
    <property type="evidence" value="ECO:0007669"/>
    <property type="project" value="UniProtKB-SubCell"/>
</dbReference>
<proteinExistence type="predicted"/>
<protein>
    <recommendedName>
        <fullName evidence="5">DNA endonuclease activator Ctp1 C-terminal domain-containing protein</fullName>
    </recommendedName>
</protein>
<reference evidence="6" key="1">
    <citation type="submission" date="2023-08" db="EMBL/GenBank/DDBJ databases">
        <title>Black Yeasts Isolated from many extreme environments.</title>
        <authorList>
            <person name="Coleine C."/>
            <person name="Stajich J.E."/>
            <person name="Selbmann L."/>
        </authorList>
    </citation>
    <scope>NUCLEOTIDE SEQUENCE</scope>
    <source>
        <strain evidence="6">CCFEE 5401</strain>
    </source>
</reference>
<dbReference type="EMBL" id="JAVRRL010000139">
    <property type="protein sequence ID" value="KAK5107123.1"/>
    <property type="molecule type" value="Genomic_DNA"/>
</dbReference>
<evidence type="ECO:0000313" key="7">
    <source>
        <dbReference type="Proteomes" id="UP001310890"/>
    </source>
</evidence>
<evidence type="ECO:0000256" key="4">
    <source>
        <dbReference type="SAM" id="MobiDB-lite"/>
    </source>
</evidence>
<dbReference type="InterPro" id="IPR013882">
    <property type="entry name" value="Ctp1_C"/>
</dbReference>
<feature type="domain" description="DNA endonuclease activator Ctp1 C-terminal" evidence="5">
    <location>
        <begin position="553"/>
        <end position="660"/>
    </location>
</feature>
<evidence type="ECO:0000256" key="1">
    <source>
        <dbReference type="ARBA" id="ARBA00004123"/>
    </source>
</evidence>
<name>A0AAN7YG33_9PEZI</name>
<accession>A0AAN7YG33</accession>
<dbReference type="GO" id="GO:0006281">
    <property type="term" value="P:DNA repair"/>
    <property type="evidence" value="ECO:0007669"/>
    <property type="project" value="InterPro"/>
</dbReference>
<feature type="compositionally biased region" description="Polar residues" evidence="4">
    <location>
        <begin position="484"/>
        <end position="498"/>
    </location>
</feature>
<evidence type="ECO:0000256" key="2">
    <source>
        <dbReference type="ARBA" id="ARBA00022763"/>
    </source>
</evidence>
<dbReference type="AlphaFoldDB" id="A0AAN7YG33"/>